<sequence length="202" mass="23224">MMNLSATPTKKWFLDWQFENYEKELLMGTETQERRQRLAGAADLLQNCDLPPPIKIFSPSMFEDCDKKMKESMSTTLPRNIAQPIPDKNSKYNQSEENKNPGLLRALQLSQTRAREAEEKASIESTRNKQMTDMILKESMKLYAHRQWVKLLDIEISVINKRLNRCNEIPVEADIPLTAWCLTLALCISIAGVGFAFGCYLF</sequence>
<name>A0A9D5D384_9LILI</name>
<keyword evidence="4" id="KW-1185">Reference proteome</keyword>
<organism evidence="3 4">
    <name type="scientific">Dioscorea zingiberensis</name>
    <dbReference type="NCBI Taxonomy" id="325984"/>
    <lineage>
        <taxon>Eukaryota</taxon>
        <taxon>Viridiplantae</taxon>
        <taxon>Streptophyta</taxon>
        <taxon>Embryophyta</taxon>
        <taxon>Tracheophyta</taxon>
        <taxon>Spermatophyta</taxon>
        <taxon>Magnoliopsida</taxon>
        <taxon>Liliopsida</taxon>
        <taxon>Dioscoreales</taxon>
        <taxon>Dioscoreaceae</taxon>
        <taxon>Dioscorea</taxon>
    </lineage>
</organism>
<dbReference type="PANTHER" id="PTHR33868">
    <property type="entry name" value="EXPRESSED PROTEIN"/>
    <property type="match status" value="1"/>
</dbReference>
<dbReference type="PANTHER" id="PTHR33868:SF10">
    <property type="entry name" value="OS08G0483100 PROTEIN"/>
    <property type="match status" value="1"/>
</dbReference>
<keyword evidence="2" id="KW-0812">Transmembrane</keyword>
<gene>
    <name evidence="3" type="ORF">J5N97_002932</name>
</gene>
<evidence type="ECO:0000256" key="2">
    <source>
        <dbReference type="SAM" id="Phobius"/>
    </source>
</evidence>
<feature type="compositionally biased region" description="Basic and acidic residues" evidence="1">
    <location>
        <begin position="88"/>
        <end position="98"/>
    </location>
</feature>
<feature type="region of interest" description="Disordered" evidence="1">
    <location>
        <begin position="79"/>
        <end position="98"/>
    </location>
</feature>
<protein>
    <submittedName>
        <fullName evidence="3">Uncharacterized protein</fullName>
    </submittedName>
</protein>
<keyword evidence="2" id="KW-0472">Membrane</keyword>
<dbReference type="AlphaFoldDB" id="A0A9D5D384"/>
<evidence type="ECO:0000313" key="4">
    <source>
        <dbReference type="Proteomes" id="UP001085076"/>
    </source>
</evidence>
<reference evidence="3" key="2">
    <citation type="journal article" date="2022" name="Hortic Res">
        <title>The genome of Dioscorea zingiberensis sheds light on the biosynthesis, origin and evolution of the medicinally important diosgenin saponins.</title>
        <authorList>
            <person name="Li Y."/>
            <person name="Tan C."/>
            <person name="Li Z."/>
            <person name="Guo J."/>
            <person name="Li S."/>
            <person name="Chen X."/>
            <person name="Wang C."/>
            <person name="Dai X."/>
            <person name="Yang H."/>
            <person name="Song W."/>
            <person name="Hou L."/>
            <person name="Xu J."/>
            <person name="Tong Z."/>
            <person name="Xu A."/>
            <person name="Yuan X."/>
            <person name="Wang W."/>
            <person name="Yang Q."/>
            <person name="Chen L."/>
            <person name="Sun Z."/>
            <person name="Wang K."/>
            <person name="Pan B."/>
            <person name="Chen J."/>
            <person name="Bao Y."/>
            <person name="Liu F."/>
            <person name="Qi X."/>
            <person name="Gang D.R."/>
            <person name="Wen J."/>
            <person name="Li J."/>
        </authorList>
    </citation>
    <scope>NUCLEOTIDE SEQUENCE</scope>
    <source>
        <strain evidence="3">Dzin_1.0</strain>
    </source>
</reference>
<feature type="transmembrane region" description="Helical" evidence="2">
    <location>
        <begin position="177"/>
        <end position="201"/>
    </location>
</feature>
<dbReference type="OrthoDB" id="1673621at2759"/>
<keyword evidence="2" id="KW-1133">Transmembrane helix</keyword>
<reference evidence="3" key="1">
    <citation type="submission" date="2021-03" db="EMBL/GenBank/DDBJ databases">
        <authorList>
            <person name="Li Z."/>
            <person name="Yang C."/>
        </authorList>
    </citation>
    <scope>NUCLEOTIDE SEQUENCE</scope>
    <source>
        <strain evidence="3">Dzin_1.0</strain>
        <tissue evidence="3">Leaf</tissue>
    </source>
</reference>
<dbReference type="EMBL" id="JAGGNH010000001">
    <property type="protein sequence ID" value="KAJ0984576.1"/>
    <property type="molecule type" value="Genomic_DNA"/>
</dbReference>
<evidence type="ECO:0000256" key="1">
    <source>
        <dbReference type="SAM" id="MobiDB-lite"/>
    </source>
</evidence>
<comment type="caution">
    <text evidence="3">The sequence shown here is derived from an EMBL/GenBank/DDBJ whole genome shotgun (WGS) entry which is preliminary data.</text>
</comment>
<accession>A0A9D5D384</accession>
<evidence type="ECO:0000313" key="3">
    <source>
        <dbReference type="EMBL" id="KAJ0984576.1"/>
    </source>
</evidence>
<proteinExistence type="predicted"/>
<dbReference type="Proteomes" id="UP001085076">
    <property type="component" value="Miscellaneous, Linkage group lg01"/>
</dbReference>